<gene>
    <name evidence="1" type="ORF">VST7929_02341</name>
</gene>
<protein>
    <recommendedName>
        <fullName evidence="3">Lipoprotein</fullName>
    </recommendedName>
</protein>
<dbReference type="RefSeq" id="WP_237467009.1">
    <property type="nucleotide sequence ID" value="NZ_CAKLDI010000001.1"/>
</dbReference>
<organism evidence="1 2">
    <name type="scientific">Vibrio stylophorae</name>
    <dbReference type="NCBI Taxonomy" id="659351"/>
    <lineage>
        <taxon>Bacteria</taxon>
        <taxon>Pseudomonadati</taxon>
        <taxon>Pseudomonadota</taxon>
        <taxon>Gammaproteobacteria</taxon>
        <taxon>Vibrionales</taxon>
        <taxon>Vibrionaceae</taxon>
        <taxon>Vibrio</taxon>
    </lineage>
</organism>
<evidence type="ECO:0000313" key="1">
    <source>
        <dbReference type="EMBL" id="CAH0534410.1"/>
    </source>
</evidence>
<proteinExistence type="predicted"/>
<dbReference type="InterPro" id="IPR016024">
    <property type="entry name" value="ARM-type_fold"/>
</dbReference>
<dbReference type="PROSITE" id="PS51257">
    <property type="entry name" value="PROKAR_LIPOPROTEIN"/>
    <property type="match status" value="1"/>
</dbReference>
<dbReference type="Proteomes" id="UP000838672">
    <property type="component" value="Unassembled WGS sequence"/>
</dbReference>
<keyword evidence="2" id="KW-1185">Reference proteome</keyword>
<sequence length="448" mass="51509">MGSLKKWIGLASLSFIVLMTGCGSTRTVPEVVHAQLSPNDKFTISQFDFTLSNTVNVPDLLREAEFREIVLQGLEDGLQQANLLADKDDPNAKPLHVRATYMRRFIGDGTPIPTWSLREPLMSYSLTEENAAGEHYIVGERDLTQQRLLFKQYAKEIYIAYKFGYYMADSLLQTVSNKKNHLSDGDVNKKRFFGYVALEKSFYERSFDPVTDRNYIPDSVIDPLLTQIRSSDYSQRMDGYEKIQEQWFNSPQLFDYIVKQIEAKFISPLSDNEKEELEAQIETIAQAGLKEYLPVLEKVAQSAVSPDIREMAVDAIETLRERHLSSFVIHQPLPDGIVLSWQEQQLYNMTRATAFGVDNVDLQKRAVKEIYRHYLSNEVLLDVVSKELENATNPISYRTYASTDYYAWACRVLGKSGKKRFKPQLERLAQTAVYEKVREFAEEYAEEL</sequence>
<dbReference type="EMBL" id="CAKLDI010000001">
    <property type="protein sequence ID" value="CAH0534410.1"/>
    <property type="molecule type" value="Genomic_DNA"/>
</dbReference>
<comment type="caution">
    <text evidence="1">The sequence shown here is derived from an EMBL/GenBank/DDBJ whole genome shotgun (WGS) entry which is preliminary data.</text>
</comment>
<reference evidence="1" key="1">
    <citation type="submission" date="2021-11" db="EMBL/GenBank/DDBJ databases">
        <authorList>
            <person name="Rodrigo-Torres L."/>
            <person name="Arahal R. D."/>
            <person name="Lucena T."/>
        </authorList>
    </citation>
    <scope>NUCLEOTIDE SEQUENCE</scope>
    <source>
        <strain evidence="1">CECT 7929</strain>
    </source>
</reference>
<name>A0ABM8ZVP5_9VIBR</name>
<accession>A0ABM8ZVP5</accession>
<evidence type="ECO:0000313" key="2">
    <source>
        <dbReference type="Proteomes" id="UP000838672"/>
    </source>
</evidence>
<dbReference type="SUPFAM" id="SSF48371">
    <property type="entry name" value="ARM repeat"/>
    <property type="match status" value="1"/>
</dbReference>
<evidence type="ECO:0008006" key="3">
    <source>
        <dbReference type="Google" id="ProtNLM"/>
    </source>
</evidence>